<evidence type="ECO:0000256" key="2">
    <source>
        <dbReference type="SAM" id="Phobius"/>
    </source>
</evidence>
<evidence type="ECO:0008006" key="5">
    <source>
        <dbReference type="Google" id="ProtNLM"/>
    </source>
</evidence>
<feature type="transmembrane region" description="Helical" evidence="2">
    <location>
        <begin position="33"/>
        <end position="49"/>
    </location>
</feature>
<keyword evidence="2" id="KW-0812">Transmembrane</keyword>
<accession>A0ABW1F0E9</accession>
<keyword evidence="2" id="KW-0472">Membrane</keyword>
<name>A0ABW1F0E9_9ACTN</name>
<evidence type="ECO:0000256" key="1">
    <source>
        <dbReference type="SAM" id="MobiDB-lite"/>
    </source>
</evidence>
<proteinExistence type="predicted"/>
<dbReference type="Proteomes" id="UP001596067">
    <property type="component" value="Unassembled WGS sequence"/>
</dbReference>
<feature type="transmembrane region" description="Helical" evidence="2">
    <location>
        <begin position="70"/>
        <end position="93"/>
    </location>
</feature>
<evidence type="ECO:0000313" key="4">
    <source>
        <dbReference type="Proteomes" id="UP001596067"/>
    </source>
</evidence>
<keyword evidence="2" id="KW-1133">Transmembrane helix</keyword>
<evidence type="ECO:0000313" key="3">
    <source>
        <dbReference type="EMBL" id="MFC5887323.1"/>
    </source>
</evidence>
<feature type="compositionally biased region" description="Low complexity" evidence="1">
    <location>
        <begin position="182"/>
        <end position="194"/>
    </location>
</feature>
<gene>
    <name evidence="3" type="ORF">ACFP0N_20345</name>
</gene>
<organism evidence="3 4">
    <name type="scientific">Kitasatospora aburaviensis</name>
    <dbReference type="NCBI Taxonomy" id="67265"/>
    <lineage>
        <taxon>Bacteria</taxon>
        <taxon>Bacillati</taxon>
        <taxon>Actinomycetota</taxon>
        <taxon>Actinomycetes</taxon>
        <taxon>Kitasatosporales</taxon>
        <taxon>Streptomycetaceae</taxon>
        <taxon>Kitasatospora</taxon>
    </lineage>
</organism>
<dbReference type="EMBL" id="JBHSOD010000026">
    <property type="protein sequence ID" value="MFC5887323.1"/>
    <property type="molecule type" value="Genomic_DNA"/>
</dbReference>
<feature type="transmembrane region" description="Helical" evidence="2">
    <location>
        <begin position="125"/>
        <end position="143"/>
    </location>
</feature>
<keyword evidence="4" id="KW-1185">Reference proteome</keyword>
<feature type="region of interest" description="Disordered" evidence="1">
    <location>
        <begin position="175"/>
        <end position="194"/>
    </location>
</feature>
<protein>
    <recommendedName>
        <fullName evidence="5">Integral membrane protein</fullName>
    </recommendedName>
</protein>
<dbReference type="RefSeq" id="WP_345328803.1">
    <property type="nucleotide sequence ID" value="NZ_BAAAVH010000056.1"/>
</dbReference>
<sequence length="194" mass="19502">MKRNQVARLIGAIFGLVFVLANAAALPSAVGIPLRALAVLAFLWLFIALRRDRPAAVATGPATAATFGRGYRVVVAAEVVAGLGGLIVLNPVLHLPRASVGWIAAVVGLHFFGLAVVWRMPSVHVLAALLTACGAAGLVLAWADAPAAAIASISGIVPGALLLGAVGWTLRSPNGRSRPDRAASGAAAGLASGD</sequence>
<feature type="transmembrane region" description="Helical" evidence="2">
    <location>
        <begin position="149"/>
        <end position="170"/>
    </location>
</feature>
<feature type="transmembrane region" description="Helical" evidence="2">
    <location>
        <begin position="99"/>
        <end position="118"/>
    </location>
</feature>
<comment type="caution">
    <text evidence="3">The sequence shown here is derived from an EMBL/GenBank/DDBJ whole genome shotgun (WGS) entry which is preliminary data.</text>
</comment>
<reference evidence="4" key="1">
    <citation type="journal article" date="2019" name="Int. J. Syst. Evol. Microbiol.">
        <title>The Global Catalogue of Microorganisms (GCM) 10K type strain sequencing project: providing services to taxonomists for standard genome sequencing and annotation.</title>
        <authorList>
            <consortium name="The Broad Institute Genomics Platform"/>
            <consortium name="The Broad Institute Genome Sequencing Center for Infectious Disease"/>
            <person name="Wu L."/>
            <person name="Ma J."/>
        </authorList>
    </citation>
    <scope>NUCLEOTIDE SEQUENCE [LARGE SCALE GENOMIC DNA]</scope>
    <source>
        <strain evidence="4">CGMCC 4.1469</strain>
    </source>
</reference>